<feature type="compositionally biased region" description="Acidic residues" evidence="1">
    <location>
        <begin position="156"/>
        <end position="173"/>
    </location>
</feature>
<feature type="transmembrane region" description="Helical" evidence="2">
    <location>
        <begin position="286"/>
        <end position="308"/>
    </location>
</feature>
<gene>
    <name evidence="4" type="ORF">QWI16_11980</name>
</gene>
<feature type="compositionally biased region" description="Polar residues" evidence="1">
    <location>
        <begin position="176"/>
        <end position="185"/>
    </location>
</feature>
<protein>
    <submittedName>
        <fullName evidence="4">DUF3426 domain-containing protein</fullName>
    </submittedName>
</protein>
<sequence length="437" mass="48594">MAEMVTRCPQCRTSFRITAAQIQKARGAVRCGSCLHIFNAEKHLIEGKPAGAKTPSKTAAKPKPAQPKPQQASLAIEEARQARPPVKPPQAAKQKLHFDQAQIDRESEIDDDTLISDNMDSDASEGPQADNALFIDAKPQGRSLFDREIKEQREEFVDDSDESWAESLLEEDTDPKTPSVSSAKTGPTAYDNPLSIVSAKPDDELPPAPSMDDHASIDEAEMAHDEEQRITAPEPRFHLSGDDDEQPSYTERLRAYDTERSAMLMGIDPEPVEMTEAGAGGWRRHLLWGGLSLLAVIVLISQIAWLQFDRLSRTQPYRDYYQTACNLLGCQLPAMSDPSRIRAFNLVVRNHPETQGALMVDAIILNNAAFTQAYPQLQLTFTDIDGKPVASRRFTPKEYLRGELSGSKIMPRNQPIHLSLELLDPGPEAVNYRLDIR</sequence>
<dbReference type="RefSeq" id="WP_302713419.1">
    <property type="nucleotide sequence ID" value="NZ_JAULRT010000059.1"/>
</dbReference>
<keyword evidence="5" id="KW-1185">Reference proteome</keyword>
<feature type="compositionally biased region" description="Low complexity" evidence="1">
    <location>
        <begin position="48"/>
        <end position="73"/>
    </location>
</feature>
<feature type="compositionally biased region" description="Basic and acidic residues" evidence="1">
    <location>
        <begin position="96"/>
        <end position="106"/>
    </location>
</feature>
<name>A0ABT8TII0_9GAMM</name>
<evidence type="ECO:0000256" key="2">
    <source>
        <dbReference type="SAM" id="Phobius"/>
    </source>
</evidence>
<dbReference type="Pfam" id="PF11906">
    <property type="entry name" value="DUF3426"/>
    <property type="match status" value="1"/>
</dbReference>
<keyword evidence="2" id="KW-0472">Membrane</keyword>
<dbReference type="InterPro" id="IPR011723">
    <property type="entry name" value="Znf/thioredoxin_put"/>
</dbReference>
<feature type="compositionally biased region" description="Basic and acidic residues" evidence="1">
    <location>
        <begin position="144"/>
        <end position="155"/>
    </location>
</feature>
<evidence type="ECO:0000256" key="1">
    <source>
        <dbReference type="SAM" id="MobiDB-lite"/>
    </source>
</evidence>
<comment type="caution">
    <text evidence="4">The sequence shown here is derived from an EMBL/GenBank/DDBJ whole genome shotgun (WGS) entry which is preliminary data.</text>
</comment>
<keyword evidence="2" id="KW-1133">Transmembrane helix</keyword>
<dbReference type="NCBIfam" id="TIGR02098">
    <property type="entry name" value="MJ0042_CXXC"/>
    <property type="match status" value="1"/>
</dbReference>
<organism evidence="4 5">
    <name type="scientific">Gilvimarinus algae</name>
    <dbReference type="NCBI Taxonomy" id="3058037"/>
    <lineage>
        <taxon>Bacteria</taxon>
        <taxon>Pseudomonadati</taxon>
        <taxon>Pseudomonadota</taxon>
        <taxon>Gammaproteobacteria</taxon>
        <taxon>Cellvibrionales</taxon>
        <taxon>Cellvibrionaceae</taxon>
        <taxon>Gilvimarinus</taxon>
    </lineage>
</organism>
<feature type="compositionally biased region" description="Acidic residues" evidence="1">
    <location>
        <begin position="107"/>
        <end position="123"/>
    </location>
</feature>
<accession>A0ABT8TII0</accession>
<dbReference type="EMBL" id="JAULRT010000059">
    <property type="protein sequence ID" value="MDO3382888.1"/>
    <property type="molecule type" value="Genomic_DNA"/>
</dbReference>
<proteinExistence type="predicted"/>
<dbReference type="Proteomes" id="UP001168380">
    <property type="component" value="Unassembled WGS sequence"/>
</dbReference>
<dbReference type="Pfam" id="PF13719">
    <property type="entry name" value="Zn_ribbon_5"/>
    <property type="match status" value="1"/>
</dbReference>
<feature type="region of interest" description="Disordered" evidence="1">
    <location>
        <begin position="46"/>
        <end position="213"/>
    </location>
</feature>
<feature type="domain" description="Zinc finger/thioredoxin putative" evidence="3">
    <location>
        <begin position="4"/>
        <end position="40"/>
    </location>
</feature>
<evidence type="ECO:0000259" key="3">
    <source>
        <dbReference type="Pfam" id="PF13719"/>
    </source>
</evidence>
<dbReference type="InterPro" id="IPR021834">
    <property type="entry name" value="DUF3426"/>
</dbReference>
<reference evidence="4" key="1">
    <citation type="submission" date="2023-07" db="EMBL/GenBank/DDBJ databases">
        <title>Gilvimarinus algae sp. nov., isolated from the surface of Kelp.</title>
        <authorList>
            <person name="Sun Y.Y."/>
            <person name="Gong Y."/>
            <person name="Du Z.J."/>
        </authorList>
    </citation>
    <scope>NUCLEOTIDE SEQUENCE</scope>
    <source>
        <strain evidence="4">SDUM040014</strain>
    </source>
</reference>
<evidence type="ECO:0000313" key="4">
    <source>
        <dbReference type="EMBL" id="MDO3382888.1"/>
    </source>
</evidence>
<keyword evidence="2" id="KW-0812">Transmembrane</keyword>
<evidence type="ECO:0000313" key="5">
    <source>
        <dbReference type="Proteomes" id="UP001168380"/>
    </source>
</evidence>